<dbReference type="InterPro" id="IPR014756">
    <property type="entry name" value="Ig_E-set"/>
</dbReference>
<dbReference type="SUPFAM" id="SSF81296">
    <property type="entry name" value="E set domains"/>
    <property type="match status" value="1"/>
</dbReference>
<reference evidence="1" key="1">
    <citation type="submission" date="2018-05" db="EMBL/GenBank/DDBJ databases">
        <authorList>
            <person name="Lanie J.A."/>
            <person name="Ng W.-L."/>
            <person name="Kazmierczak K.M."/>
            <person name="Andrzejewski T.M."/>
            <person name="Davidsen T.M."/>
            <person name="Wayne K.J."/>
            <person name="Tettelin H."/>
            <person name="Glass J.I."/>
            <person name="Rusch D."/>
            <person name="Podicherti R."/>
            <person name="Tsui H.-C.T."/>
            <person name="Winkler M.E."/>
        </authorList>
    </citation>
    <scope>NUCLEOTIDE SEQUENCE</scope>
</reference>
<dbReference type="Gene3D" id="2.120.10.30">
    <property type="entry name" value="TolB, C-terminal domain"/>
    <property type="match status" value="1"/>
</dbReference>
<organism evidence="1">
    <name type="scientific">marine metagenome</name>
    <dbReference type="NCBI Taxonomy" id="408172"/>
    <lineage>
        <taxon>unclassified sequences</taxon>
        <taxon>metagenomes</taxon>
        <taxon>ecological metagenomes</taxon>
    </lineage>
</organism>
<evidence type="ECO:0000313" key="1">
    <source>
        <dbReference type="EMBL" id="SUZ53283.1"/>
    </source>
</evidence>
<dbReference type="Gene3D" id="2.60.40.10">
    <property type="entry name" value="Immunoglobulins"/>
    <property type="match status" value="1"/>
</dbReference>
<dbReference type="InterPro" id="IPR013783">
    <property type="entry name" value="Ig-like_fold"/>
</dbReference>
<dbReference type="InterPro" id="IPR011042">
    <property type="entry name" value="6-blade_b-propeller_TolB-like"/>
</dbReference>
<dbReference type="AlphaFoldDB" id="A0A381NIC3"/>
<protein>
    <recommendedName>
        <fullName evidence="2">IPT/TIG domain-containing protein</fullName>
    </recommendedName>
</protein>
<name>A0A381NIC3_9ZZZZ</name>
<evidence type="ECO:0008006" key="2">
    <source>
        <dbReference type="Google" id="ProtNLM"/>
    </source>
</evidence>
<accession>A0A381NIC3</accession>
<dbReference type="InterPro" id="IPR051344">
    <property type="entry name" value="Vgb"/>
</dbReference>
<proteinExistence type="predicted"/>
<dbReference type="PANTHER" id="PTHR40274:SF4">
    <property type="entry name" value="BLL1406 PROTEIN"/>
    <property type="match status" value="1"/>
</dbReference>
<dbReference type="SUPFAM" id="SSF63829">
    <property type="entry name" value="Calcium-dependent phosphotriesterase"/>
    <property type="match status" value="1"/>
</dbReference>
<dbReference type="PANTHER" id="PTHR40274">
    <property type="entry name" value="VIRGINIAMYCIN B LYASE"/>
    <property type="match status" value="1"/>
</dbReference>
<sequence>MPHKLTNMTVVRPSWAIEGGRVTIEGEGFLDEVGELPEIRIGEVFTRIVFASSKLLRVLVPLGVPTGRALITIGGQRPATAEINIGAPVATSLHQVDSPVFDRAGNLYVTFSGTREHQAPVSIFRVTPNGNREPFVSGIANPTSMVFDSFDQLYVSSRFEGTVYRVSPTGQVETVATDLGVASGLAFDSDGTLFVGDRSGTIFQVDQAGKTSVFASLPASVAAFHLTVRPNDQALYVSAPTLSSTDTIYRINREGEVQPLETVFGRPQGLTFDKDGTLYVVEALAGASGLYRVTDQGKTEQVVTAPELVGVAINPSGGLVVTSNEVAYHLNV</sequence>
<dbReference type="EMBL" id="UINC01000323">
    <property type="protein sequence ID" value="SUZ53283.1"/>
    <property type="molecule type" value="Genomic_DNA"/>
</dbReference>
<gene>
    <name evidence="1" type="ORF">METZ01_LOCUS6137</name>
</gene>